<name>A0A0M3K5L8_ANISI</name>
<gene>
    <name evidence="2" type="ORF">ASIM_LOCUS15666</name>
</gene>
<accession>A0A0M3K5L8</accession>
<dbReference type="EMBL" id="UYRR01032474">
    <property type="protein sequence ID" value="VDK55771.1"/>
    <property type="molecule type" value="Genomic_DNA"/>
</dbReference>
<dbReference type="AlphaFoldDB" id="A0A0M3K5L8"/>
<sequence length="237" mass="27342">MEQTVGVENKENFQPKVAEATSDVPVQQLINPSAKNSEEPLLASNPSRFVIFPIKYHDIWTFYKNAVASFWTADEIDLSHDYGDWQQLTNNERFFISRVLSFFAASDGIVNENLGLHRDFACLLYKYIVNKPSQEKVYEIIKEAVLLEQEYLTEALPVSLIGMNSKLMSEYIEYVADHLLTELSYPKLYNAKNPFDFMENLSIEAKTNFFERRVSEYQKAGVLSVEKEKTFDLDAAF</sequence>
<dbReference type="Pfam" id="PF00268">
    <property type="entry name" value="Ribonuc_red_sm"/>
    <property type="match status" value="1"/>
</dbReference>
<dbReference type="InterPro" id="IPR009078">
    <property type="entry name" value="Ferritin-like_SF"/>
</dbReference>
<dbReference type="InterPro" id="IPR033909">
    <property type="entry name" value="RNR_small"/>
</dbReference>
<reference evidence="4" key="1">
    <citation type="submission" date="2017-02" db="UniProtKB">
        <authorList>
            <consortium name="WormBaseParasite"/>
        </authorList>
    </citation>
    <scope>IDENTIFICATION</scope>
</reference>
<keyword evidence="3" id="KW-1185">Reference proteome</keyword>
<dbReference type="GO" id="GO:0016491">
    <property type="term" value="F:oxidoreductase activity"/>
    <property type="evidence" value="ECO:0007669"/>
    <property type="project" value="InterPro"/>
</dbReference>
<reference evidence="2 3" key="2">
    <citation type="submission" date="2018-11" db="EMBL/GenBank/DDBJ databases">
        <authorList>
            <consortium name="Pathogen Informatics"/>
        </authorList>
    </citation>
    <scope>NUCLEOTIDE SEQUENCE [LARGE SCALE GENOMIC DNA]</scope>
</reference>
<dbReference type="CDD" id="cd01049">
    <property type="entry name" value="RNRR2"/>
    <property type="match status" value="1"/>
</dbReference>
<dbReference type="Gene3D" id="1.10.620.20">
    <property type="entry name" value="Ribonucleotide Reductase, subunit A"/>
    <property type="match status" value="2"/>
</dbReference>
<comment type="similarity">
    <text evidence="1">Belongs to the ribonucleoside diphosphate reductase small chain family.</text>
</comment>
<organism evidence="4">
    <name type="scientific">Anisakis simplex</name>
    <name type="common">Herring worm</name>
    <dbReference type="NCBI Taxonomy" id="6269"/>
    <lineage>
        <taxon>Eukaryota</taxon>
        <taxon>Metazoa</taxon>
        <taxon>Ecdysozoa</taxon>
        <taxon>Nematoda</taxon>
        <taxon>Chromadorea</taxon>
        <taxon>Rhabditida</taxon>
        <taxon>Spirurina</taxon>
        <taxon>Ascaridomorpha</taxon>
        <taxon>Ascaridoidea</taxon>
        <taxon>Anisakidae</taxon>
        <taxon>Anisakis</taxon>
        <taxon>Anisakis simplex complex</taxon>
    </lineage>
</organism>
<protein>
    <submittedName>
        <fullName evidence="4">Ribonucleoside-diphosphate reductase small chain (inferred by orthology to a C. elegans protein)</fullName>
    </submittedName>
</protein>
<evidence type="ECO:0000313" key="4">
    <source>
        <dbReference type="WBParaSite" id="ASIM_0001625901-mRNA-1"/>
    </source>
</evidence>
<evidence type="ECO:0000313" key="3">
    <source>
        <dbReference type="Proteomes" id="UP000267096"/>
    </source>
</evidence>
<dbReference type="Proteomes" id="UP000267096">
    <property type="component" value="Unassembled WGS sequence"/>
</dbReference>
<dbReference type="InterPro" id="IPR000358">
    <property type="entry name" value="RNR_small_fam"/>
</dbReference>
<dbReference type="InterPro" id="IPR012348">
    <property type="entry name" value="RNR-like"/>
</dbReference>
<dbReference type="WBParaSite" id="ASIM_0001625901-mRNA-1">
    <property type="protein sequence ID" value="ASIM_0001625901-mRNA-1"/>
    <property type="gene ID" value="ASIM_0001625901"/>
</dbReference>
<evidence type="ECO:0000313" key="2">
    <source>
        <dbReference type="EMBL" id="VDK55771.1"/>
    </source>
</evidence>
<proteinExistence type="inferred from homology"/>
<dbReference type="OrthoDB" id="10248373at2759"/>
<dbReference type="GO" id="GO:0009263">
    <property type="term" value="P:deoxyribonucleotide biosynthetic process"/>
    <property type="evidence" value="ECO:0007669"/>
    <property type="project" value="InterPro"/>
</dbReference>
<dbReference type="SUPFAM" id="SSF47240">
    <property type="entry name" value="Ferritin-like"/>
    <property type="match status" value="1"/>
</dbReference>
<dbReference type="PANTHER" id="PTHR23409">
    <property type="entry name" value="RIBONUCLEOSIDE-DIPHOSPHATE REDUCTASE SMALL CHAIN"/>
    <property type="match status" value="1"/>
</dbReference>
<dbReference type="PANTHER" id="PTHR23409:SF18">
    <property type="entry name" value="RIBONUCLEOSIDE-DIPHOSPHATE REDUCTASE SUBUNIT M2"/>
    <property type="match status" value="1"/>
</dbReference>
<evidence type="ECO:0000256" key="1">
    <source>
        <dbReference type="ARBA" id="ARBA00009303"/>
    </source>
</evidence>